<comment type="caution">
    <text evidence="1">The sequence shown here is derived from an EMBL/GenBank/DDBJ whole genome shotgun (WGS) entry which is preliminary data.</text>
</comment>
<reference evidence="1 2" key="1">
    <citation type="submission" date="2023-04" db="EMBL/GenBank/DDBJ databases">
        <title>Marinoamorphus aggregata gen. nov., sp. Nov., isolate from tissue of brittle star Ophioplocus japonicus.</title>
        <authorList>
            <person name="Kawano K."/>
            <person name="Sawayama S."/>
            <person name="Nakagawa S."/>
        </authorList>
    </citation>
    <scope>NUCLEOTIDE SEQUENCE [LARGE SCALE GENOMIC DNA]</scope>
    <source>
        <strain evidence="1 2">NKW23</strain>
    </source>
</reference>
<evidence type="ECO:0008006" key="3">
    <source>
        <dbReference type="Google" id="ProtNLM"/>
    </source>
</evidence>
<dbReference type="Gene3D" id="3.40.720.10">
    <property type="entry name" value="Alkaline Phosphatase, subunit A"/>
    <property type="match status" value="1"/>
</dbReference>
<evidence type="ECO:0000313" key="2">
    <source>
        <dbReference type="Proteomes" id="UP001239909"/>
    </source>
</evidence>
<dbReference type="Proteomes" id="UP001239909">
    <property type="component" value="Unassembled WGS sequence"/>
</dbReference>
<accession>A0ABQ6LKG1</accession>
<sequence>MQGRRIVLYELNEVPWRILDHFARRDPQSPLGRLAARARRYETTAEDSGHLSPWVTWPTLHRGVTNLDHEISHFGQDLGAVNREFPPLWELAARAGIRTGVFGSLHSYPPPASLDGYAFHVPDTFAAGPECFPKSLETFQRFNLAMVDQAGRDVGRGIALGEAARFLARAPGLGLRGRTVAKLAGQVLAERVNPQRAVRRRTSQMQIAFDFFAHALERERPQLAMFFTNHVASSMHRYWPALFPEDYESLAYDADWLQTWGGEIPFTIAEANHQLGRLMRFVEANPDHALIVASSMGQAAVEGREKDERELTLKSHARLAAALGLAPGEWSKERAMAPQFVFRLVPGAVERFVQGASTLTVNGRPQKVTRLDGDRVCIDIGVVNLEDDAIAVTLKGEAVDHRAIGLVNLSLQDAAGANAYHIPEGILLVYEPGAGPAGAGDGTTRALSTTEVAPAILANFGLARPGYMAAAGAL</sequence>
<dbReference type="SUPFAM" id="SSF53649">
    <property type="entry name" value="Alkaline phosphatase-like"/>
    <property type="match status" value="1"/>
</dbReference>
<dbReference type="EMBL" id="BSYI01000012">
    <property type="protein sequence ID" value="GMG82719.1"/>
    <property type="molecule type" value="Genomic_DNA"/>
</dbReference>
<keyword evidence="2" id="KW-1185">Reference proteome</keyword>
<evidence type="ECO:0000313" key="1">
    <source>
        <dbReference type="EMBL" id="GMG82719.1"/>
    </source>
</evidence>
<protein>
    <recommendedName>
        <fullName evidence="3">Type I phosphodiesterase/nucleotide pyrophosphatase</fullName>
    </recommendedName>
</protein>
<dbReference type="RefSeq" id="WP_285671508.1">
    <property type="nucleotide sequence ID" value="NZ_BSYI01000012.1"/>
</dbReference>
<proteinExistence type="predicted"/>
<dbReference type="InterPro" id="IPR017850">
    <property type="entry name" value="Alkaline_phosphatase_core_sf"/>
</dbReference>
<name>A0ABQ6LKG1_9RHOB</name>
<organism evidence="1 2">
    <name type="scientific">Paralimibaculum aggregatum</name>
    <dbReference type="NCBI Taxonomy" id="3036245"/>
    <lineage>
        <taxon>Bacteria</taxon>
        <taxon>Pseudomonadati</taxon>
        <taxon>Pseudomonadota</taxon>
        <taxon>Alphaproteobacteria</taxon>
        <taxon>Rhodobacterales</taxon>
        <taxon>Paracoccaceae</taxon>
        <taxon>Paralimibaculum</taxon>
    </lineage>
</organism>
<gene>
    <name evidence="1" type="ORF">LNKW23_19320</name>
</gene>